<dbReference type="Proteomes" id="UP000094527">
    <property type="component" value="Unassembled WGS sequence"/>
</dbReference>
<comment type="caution">
    <text evidence="2">The sequence shown here is derived from an EMBL/GenBank/DDBJ whole genome shotgun (WGS) entry which is preliminary data.</text>
</comment>
<name>A0A1D2M8N4_ORCCI</name>
<keyword evidence="3" id="KW-1185">Reference proteome</keyword>
<evidence type="ECO:0008006" key="4">
    <source>
        <dbReference type="Google" id="ProtNLM"/>
    </source>
</evidence>
<sequence>MAEEGPRKAPPGAAPGEDLGRNRPTNQMPFVGPPVPSSLNQVNHSNVQSNNGVVNPQTQGMAPPLAAAGPPVQAPPFANFNPTTGVVGNINLNALNNPMAWSGMKNVRDPDIDAVLNESWNTQLVLVGWSPHRKPVMNLENDVFVRSLTEDPWRHSGNVVFFCDGKKIVRCHGILLQSILPEFYEELLHMANFQYNPSCRSPELPYIPICVTGVDQRCIEHFLSLIFRGIAVMTGKEVQQLLQVLENLRIHELVVCIAPTPGNNGNPEWLNTAGATTTTTAAQPSSPNSIAMSSTASVPPPFISFQQDVKSNNPMDNSEPGNRQPMTVNTQGDVNKLEPAPFQSIGVHSTGLLADETYGFGQASLRPNRKNYTLTNNSGSTSSASGDEQMKTVKTVVIKQSSRPRRTSNRIQKAIVKTESTAPPPPMKTPPKGSSSQSPPILGNVSFGLTPSSSSLPGARSSPVDDESPNPVVKRRRRTRAKSEKVLEKKTPRRVSECRGSPSDGDDEDETDRKKRKRTVYPKEMRGKALDALNEGKQVRDVACELNVPSKLISRWKYEAKKAETEDITVPAVTINDDDPPFEPNATTVSNIVNKNSLSFDFGGENNDNITNPYMKIKSEPMVEYYGGNTADLVAFSESHPEMSMHPMNIFNIDKQQNLSIEDTQNQDETGQ</sequence>
<reference evidence="2 3" key="1">
    <citation type="journal article" date="2016" name="Genome Biol. Evol.">
        <title>Gene Family Evolution Reflects Adaptation to Soil Environmental Stressors in the Genome of the Collembolan Orchesella cincta.</title>
        <authorList>
            <person name="Faddeeva-Vakhrusheva A."/>
            <person name="Derks M.F."/>
            <person name="Anvar S.Y."/>
            <person name="Agamennone V."/>
            <person name="Suring W."/>
            <person name="Smit S."/>
            <person name="van Straalen N.M."/>
            <person name="Roelofs D."/>
        </authorList>
    </citation>
    <scope>NUCLEOTIDE SEQUENCE [LARGE SCALE GENOMIC DNA]</scope>
    <source>
        <tissue evidence="2">Mixed pool</tissue>
    </source>
</reference>
<feature type="region of interest" description="Disordered" evidence="1">
    <location>
        <begin position="364"/>
        <end position="521"/>
    </location>
</feature>
<dbReference type="AlphaFoldDB" id="A0A1D2M8N4"/>
<feature type="compositionally biased region" description="Basic and acidic residues" evidence="1">
    <location>
        <begin position="481"/>
        <end position="497"/>
    </location>
</feature>
<accession>A0A1D2M8N4</accession>
<feature type="region of interest" description="Disordered" evidence="1">
    <location>
        <begin position="1"/>
        <end position="69"/>
    </location>
</feature>
<dbReference type="EMBL" id="LJIJ01002708">
    <property type="protein sequence ID" value="ODM89346.1"/>
    <property type="molecule type" value="Genomic_DNA"/>
</dbReference>
<feature type="compositionally biased region" description="Low complexity" evidence="1">
    <location>
        <begin position="375"/>
        <end position="386"/>
    </location>
</feature>
<organism evidence="2 3">
    <name type="scientific">Orchesella cincta</name>
    <name type="common">Springtail</name>
    <name type="synonym">Podura cincta</name>
    <dbReference type="NCBI Taxonomy" id="48709"/>
    <lineage>
        <taxon>Eukaryota</taxon>
        <taxon>Metazoa</taxon>
        <taxon>Ecdysozoa</taxon>
        <taxon>Arthropoda</taxon>
        <taxon>Hexapoda</taxon>
        <taxon>Collembola</taxon>
        <taxon>Entomobryomorpha</taxon>
        <taxon>Entomobryoidea</taxon>
        <taxon>Orchesellidae</taxon>
        <taxon>Orchesellinae</taxon>
        <taxon>Orchesella</taxon>
    </lineage>
</organism>
<feature type="region of interest" description="Disordered" evidence="1">
    <location>
        <begin position="309"/>
        <end position="332"/>
    </location>
</feature>
<evidence type="ECO:0000313" key="2">
    <source>
        <dbReference type="EMBL" id="ODM89346.1"/>
    </source>
</evidence>
<feature type="compositionally biased region" description="Low complexity" evidence="1">
    <location>
        <begin position="37"/>
        <end position="55"/>
    </location>
</feature>
<proteinExistence type="predicted"/>
<protein>
    <recommendedName>
        <fullName evidence="4">BTB domain-containing protein</fullName>
    </recommendedName>
</protein>
<feature type="compositionally biased region" description="Low complexity" evidence="1">
    <location>
        <begin position="451"/>
        <end position="462"/>
    </location>
</feature>
<evidence type="ECO:0000256" key="1">
    <source>
        <dbReference type="SAM" id="MobiDB-lite"/>
    </source>
</evidence>
<evidence type="ECO:0000313" key="3">
    <source>
        <dbReference type="Proteomes" id="UP000094527"/>
    </source>
</evidence>
<gene>
    <name evidence="2" type="ORF">Ocin01_17336</name>
</gene>